<evidence type="ECO:0000256" key="1">
    <source>
        <dbReference type="ARBA" id="ARBA00005589"/>
    </source>
</evidence>
<keyword evidence="3 4" id="KW-0687">Ribonucleoprotein</keyword>
<gene>
    <name evidence="5" type="primary">rps18</name>
    <name evidence="5" type="ORF">SCTW_137</name>
</gene>
<dbReference type="GO" id="GO:0070181">
    <property type="term" value="F:small ribosomal subunit rRNA binding"/>
    <property type="evidence" value="ECO:0007669"/>
    <property type="project" value="TreeGrafter"/>
</dbReference>
<dbReference type="SUPFAM" id="SSF46911">
    <property type="entry name" value="Ribosomal protein S18"/>
    <property type="match status" value="1"/>
</dbReference>
<dbReference type="PANTHER" id="PTHR13479:SF40">
    <property type="entry name" value="SMALL RIBOSOMAL SUBUNIT PROTEIN BS18M"/>
    <property type="match status" value="1"/>
</dbReference>
<dbReference type="PANTHER" id="PTHR13479">
    <property type="entry name" value="30S RIBOSOMAL PROTEIN S18"/>
    <property type="match status" value="1"/>
</dbReference>
<dbReference type="EMBL" id="OP616811">
    <property type="protein sequence ID" value="WDA98919.1"/>
    <property type="molecule type" value="Genomic_DNA"/>
</dbReference>
<accession>A0A9Y1I280</accession>
<protein>
    <submittedName>
        <fullName evidence="5">Ribosomal protein S18</fullName>
    </submittedName>
</protein>
<dbReference type="Gene3D" id="4.10.640.10">
    <property type="entry name" value="Ribosomal protein S18"/>
    <property type="match status" value="1"/>
</dbReference>
<dbReference type="GO" id="GO:0005763">
    <property type="term" value="C:mitochondrial small ribosomal subunit"/>
    <property type="evidence" value="ECO:0007669"/>
    <property type="project" value="TreeGrafter"/>
</dbReference>
<sequence>MNYLLLPLFMNTNTYRRKSLSLRINENFNYKDTDILTKFINEQGKILPRRITGLSAKQQKHIAKNIKTARIACLLPFLNSEE</sequence>
<evidence type="ECO:0000256" key="2">
    <source>
        <dbReference type="ARBA" id="ARBA00022980"/>
    </source>
</evidence>
<dbReference type="InterPro" id="IPR036870">
    <property type="entry name" value="Ribosomal_bS18_sf"/>
</dbReference>
<dbReference type="GO" id="GO:0003735">
    <property type="term" value="F:structural constituent of ribosome"/>
    <property type="evidence" value="ECO:0007669"/>
    <property type="project" value="InterPro"/>
</dbReference>
<geneLocation type="plastid" evidence="5"/>
<keyword evidence="2 4" id="KW-0689">Ribosomal protein</keyword>
<dbReference type="HAMAP" id="MF_00270">
    <property type="entry name" value="Ribosomal_bS18"/>
    <property type="match status" value="1"/>
</dbReference>
<dbReference type="PRINTS" id="PR00974">
    <property type="entry name" value="RIBOSOMALS18"/>
</dbReference>
<reference evidence="5" key="1">
    <citation type="journal article" date="2023" name="J. Phycol.">
        <title>Revised classification of the Cyanidiophyceae based on plastid genome data with descriptions of the Cavernulicolales ord. nov. and Galdieriales ord. nov. (Rhodophyta).</title>
        <authorList>
            <person name="Park S.I."/>
            <person name="Cho C.H."/>
            <person name="Ciniglia C."/>
            <person name="Huang T.Y."/>
            <person name="Liu S.L."/>
            <person name="Bustamante D.E."/>
            <person name="Calderon M.S."/>
            <person name="Mansilla A."/>
            <person name="McDermott T."/>
            <person name="Andersen R.A."/>
            <person name="Yoon H.S."/>
        </authorList>
    </citation>
    <scope>NUCLEOTIDE SEQUENCE</scope>
</reference>
<evidence type="ECO:0000256" key="3">
    <source>
        <dbReference type="ARBA" id="ARBA00023274"/>
    </source>
</evidence>
<dbReference type="NCBIfam" id="TIGR00165">
    <property type="entry name" value="S18"/>
    <property type="match status" value="1"/>
</dbReference>
<name>A0A9Y1I280_9RHOD</name>
<proteinExistence type="inferred from homology"/>
<dbReference type="GO" id="GO:0006412">
    <property type="term" value="P:translation"/>
    <property type="evidence" value="ECO:0007669"/>
    <property type="project" value="InterPro"/>
</dbReference>
<dbReference type="AlphaFoldDB" id="A0A9Y1I280"/>
<organism evidence="5">
    <name type="scientific">Sciadococcus taiwanensis</name>
    <dbReference type="NCBI Taxonomy" id="3028030"/>
    <lineage>
        <taxon>Eukaryota</taxon>
        <taxon>Rhodophyta</taxon>
        <taxon>Bangiophyceae</taxon>
        <taxon>Cavernulicolales</taxon>
        <taxon>Cavernulicolaceae</taxon>
        <taxon>Sciadococcus</taxon>
    </lineage>
</organism>
<keyword evidence="5" id="KW-0934">Plastid</keyword>
<evidence type="ECO:0000256" key="4">
    <source>
        <dbReference type="RuleBase" id="RU003910"/>
    </source>
</evidence>
<dbReference type="Pfam" id="PF01084">
    <property type="entry name" value="Ribosomal_S18"/>
    <property type="match status" value="1"/>
</dbReference>
<evidence type="ECO:0000313" key="5">
    <source>
        <dbReference type="EMBL" id="WDA98919.1"/>
    </source>
</evidence>
<comment type="similarity">
    <text evidence="1 4">Belongs to the bacterial ribosomal protein bS18 family.</text>
</comment>
<dbReference type="InterPro" id="IPR001648">
    <property type="entry name" value="Ribosomal_bS18"/>
</dbReference>